<feature type="chain" id="PRO_5003317886" evidence="3">
    <location>
        <begin position="21"/>
        <end position="517"/>
    </location>
</feature>
<evidence type="ECO:0000256" key="3">
    <source>
        <dbReference type="SAM" id="SignalP"/>
    </source>
</evidence>
<accession>F4LPB8</accession>
<dbReference type="Proteomes" id="UP000006546">
    <property type="component" value="Chromosome"/>
</dbReference>
<comment type="subcellular location">
    <subcellularLocation>
        <location evidence="1">Periplasm</location>
    </subcellularLocation>
</comment>
<dbReference type="PANTHER" id="PTHR43649">
    <property type="entry name" value="ARABINOSE-BINDING PROTEIN-RELATED"/>
    <property type="match status" value="1"/>
</dbReference>
<dbReference type="OrthoDB" id="9787283at2"/>
<dbReference type="KEGG" id="tbe:Trebr_1557"/>
<dbReference type="Gene3D" id="3.40.190.10">
    <property type="entry name" value="Periplasmic binding protein-like II"/>
    <property type="match status" value="2"/>
</dbReference>
<feature type="signal peptide" evidence="3">
    <location>
        <begin position="1"/>
        <end position="20"/>
    </location>
</feature>
<evidence type="ECO:0000256" key="2">
    <source>
        <dbReference type="ARBA" id="ARBA00008520"/>
    </source>
</evidence>
<dbReference type="SMR" id="F4LPB8"/>
<name>F4LPB8_TREBD</name>
<dbReference type="AlphaFoldDB" id="F4LPB8"/>
<proteinExistence type="inferred from homology"/>
<dbReference type="Pfam" id="PF01547">
    <property type="entry name" value="SBP_bac_1"/>
    <property type="match status" value="1"/>
</dbReference>
<gene>
    <name evidence="4" type="ordered locus">Trebr_1557</name>
</gene>
<keyword evidence="5" id="KW-1185">Reference proteome</keyword>
<dbReference type="InterPro" id="IPR050490">
    <property type="entry name" value="Bact_solute-bd_prot1"/>
</dbReference>
<evidence type="ECO:0000256" key="1">
    <source>
        <dbReference type="ARBA" id="ARBA00004418"/>
    </source>
</evidence>
<dbReference type="HOGENOM" id="CLU_021021_2_0_12"/>
<organism evidence="4 5">
    <name type="scientific">Treponema brennaborense (strain DSM 12168 / CIP 105900 / DD5/3)</name>
    <dbReference type="NCBI Taxonomy" id="906968"/>
    <lineage>
        <taxon>Bacteria</taxon>
        <taxon>Pseudomonadati</taxon>
        <taxon>Spirochaetota</taxon>
        <taxon>Spirochaetia</taxon>
        <taxon>Spirochaetales</taxon>
        <taxon>Treponemataceae</taxon>
        <taxon>Treponema</taxon>
    </lineage>
</organism>
<dbReference type="EMBL" id="CP002696">
    <property type="protein sequence ID" value="AEE16980.1"/>
    <property type="molecule type" value="Genomic_DNA"/>
</dbReference>
<reference evidence="5" key="1">
    <citation type="submission" date="2011-04" db="EMBL/GenBank/DDBJ databases">
        <title>The complete genome of Treponema brennaborense DSM 12168.</title>
        <authorList>
            <person name="Lucas S."/>
            <person name="Han J."/>
            <person name="Lapidus A."/>
            <person name="Bruce D."/>
            <person name="Goodwin L."/>
            <person name="Pitluck S."/>
            <person name="Peters L."/>
            <person name="Kyrpides N."/>
            <person name="Mavromatis K."/>
            <person name="Ivanova N."/>
            <person name="Mikhailova N."/>
            <person name="Pagani I."/>
            <person name="Teshima H."/>
            <person name="Detter J.C."/>
            <person name="Tapia R."/>
            <person name="Han C."/>
            <person name="Land M."/>
            <person name="Hauser L."/>
            <person name="Markowitz V."/>
            <person name="Cheng J.-F."/>
            <person name="Hugenholtz P."/>
            <person name="Woyke T."/>
            <person name="Wu D."/>
            <person name="Gronow S."/>
            <person name="Wellnitz S."/>
            <person name="Brambilla E."/>
            <person name="Klenk H.-P."/>
            <person name="Eisen J.A."/>
        </authorList>
    </citation>
    <scope>NUCLEOTIDE SEQUENCE [LARGE SCALE GENOMIC DNA]</scope>
    <source>
        <strain evidence="5">DSM 12168 / CIP 105900 / DD5/3</strain>
    </source>
</reference>
<protein>
    <submittedName>
        <fullName evidence="4">Extracellular solute-binding protein family 1</fullName>
    </submittedName>
</protein>
<evidence type="ECO:0000313" key="4">
    <source>
        <dbReference type="EMBL" id="AEE16980.1"/>
    </source>
</evidence>
<dbReference type="GO" id="GO:0042597">
    <property type="term" value="C:periplasmic space"/>
    <property type="evidence" value="ECO:0007669"/>
    <property type="project" value="UniProtKB-SubCell"/>
</dbReference>
<dbReference type="STRING" id="906968.Trebr_1557"/>
<comment type="similarity">
    <text evidence="2">Belongs to the bacterial solute-binding protein 1 family.</text>
</comment>
<dbReference type="InterPro" id="IPR006059">
    <property type="entry name" value="SBP"/>
</dbReference>
<dbReference type="eggNOG" id="COG1653">
    <property type="taxonomic scope" value="Bacteria"/>
</dbReference>
<evidence type="ECO:0000313" key="5">
    <source>
        <dbReference type="Proteomes" id="UP000006546"/>
    </source>
</evidence>
<keyword evidence="3" id="KW-0732">Signal</keyword>
<dbReference type="RefSeq" id="WP_013758685.1">
    <property type="nucleotide sequence ID" value="NC_015500.1"/>
</dbReference>
<dbReference type="SUPFAM" id="SSF53850">
    <property type="entry name" value="Periplasmic binding protein-like II"/>
    <property type="match status" value="1"/>
</dbReference>
<sequence length="517" mass="56953">MKKIVSSVFLGAILAVCAFAAGGKEPMATGNSAKELSVHMVQNGFVFDEDWEIYRYAALQNNVKLKGVASKNNTNATQAFNLMVASGKLPDIISFTVADLEKLGSDGGVIDLTQLINDYAPNISAFMQAHPRFAKDMYALDGKIYAIPTFYDYDKLNVAYGLFIRTDWLKKFNLKTPTTVAELEAVLTAIVNGDANGNGKKDEIGLFARSPGGVADAVRYSAGMLGARHMGSFYVENGKVNYNPLEPTFKTAIATLADWYKKGLVDYELFTRGGAARDRVLPTNLGTATFDWFVSTAAYNRTVTDIPGFEFLPIPPLKNETGAIVSRSVARGTTNGSGWSISASASDPVAAIKFMDWWFSEDGRRAWNWGIEGKHYVIKDGRPVFTELVLDNPEKLTPIQVLYKAGSQIAGVGVWQDAEYEIATASDIAKKGWQIYMQPGNCFDDIPILKFSTEDQNEIKKLMAPINQTTAEYVQKWILGAADINQDWDSYVKRITSQGLPRVLQLQQAAYDRFNAN</sequence>